<dbReference type="PROSITE" id="PS50137">
    <property type="entry name" value="DS_RBD"/>
    <property type="match status" value="1"/>
</dbReference>
<dbReference type="Pfam" id="PF14622">
    <property type="entry name" value="Ribonucleas_3_3"/>
    <property type="match status" value="1"/>
</dbReference>
<keyword evidence="8" id="KW-0819">tRNA processing</keyword>
<comment type="cofactor">
    <cofactor evidence="8">
        <name>Mg(2+)</name>
        <dbReference type="ChEBI" id="CHEBI:18420"/>
    </cofactor>
</comment>
<dbReference type="PANTHER" id="PTHR11207">
    <property type="entry name" value="RIBONUCLEASE III"/>
    <property type="match status" value="1"/>
</dbReference>
<evidence type="ECO:0000256" key="6">
    <source>
        <dbReference type="ARBA" id="ARBA00022801"/>
    </source>
</evidence>
<evidence type="ECO:0000256" key="4">
    <source>
        <dbReference type="ARBA" id="ARBA00022722"/>
    </source>
</evidence>
<dbReference type="Gene3D" id="3.30.160.20">
    <property type="match status" value="1"/>
</dbReference>
<keyword evidence="8" id="KW-0698">rRNA processing</keyword>
<keyword evidence="5 8" id="KW-0255">Endonuclease</keyword>
<dbReference type="InterPro" id="IPR000999">
    <property type="entry name" value="RNase_III_dom"/>
</dbReference>
<dbReference type="NCBIfam" id="TIGR02191">
    <property type="entry name" value="RNaseIII"/>
    <property type="match status" value="1"/>
</dbReference>
<protein>
    <recommendedName>
        <fullName evidence="8">Ribonuclease 3</fullName>
        <ecNumber evidence="8">3.1.26.3</ecNumber>
    </recommendedName>
    <alternativeName>
        <fullName evidence="8">Ribonuclease III</fullName>
        <shortName evidence="8">RNase III</shortName>
    </alternativeName>
</protein>
<sequence length="233" mass="25798">MSVVLPAERLMKVLGYSFQDPQRLKQALTHRSYSSTHNERLEFVGDSILNAVIARTLYLAFPQLTEGELSRLRASLVRQEALADVAGELQLGDYLSLGEGELKSGGHRRPSILADALEAIFGAIWFDGGFSEAERVITALFASRVAKIDPAQALKDPKTGLQEWLQARRQPLPEYVLARQEGESPNQLFEVVCLVRGLQVETRAEGPSRRNAEQQAASAALALLRERHPGKRL</sequence>
<feature type="binding site" evidence="8">
    <location>
        <position position="118"/>
    </location>
    <ligand>
        <name>Mg(2+)</name>
        <dbReference type="ChEBI" id="CHEBI:18420"/>
    </ligand>
</feature>
<dbReference type="CDD" id="cd00593">
    <property type="entry name" value="RIBOc"/>
    <property type="match status" value="1"/>
</dbReference>
<dbReference type="SMART" id="SM00535">
    <property type="entry name" value="RIBOc"/>
    <property type="match status" value="1"/>
</dbReference>
<comment type="function">
    <text evidence="8">Digests double-stranded RNA. Involved in the processing of primary rRNA transcript to yield the immediate precursors to the large and small rRNAs (23S and 16S). Processes some mRNAs, and tRNAs when they are encoded in the rRNA operon. Processes pre-crRNA and tracrRNA of type II CRISPR loci if present in the organism.</text>
</comment>
<keyword evidence="8" id="KW-0460">Magnesium</keyword>
<dbReference type="SMART" id="SM00358">
    <property type="entry name" value="DSRM"/>
    <property type="match status" value="1"/>
</dbReference>
<comment type="subunit">
    <text evidence="8">Homodimer.</text>
</comment>
<dbReference type="RefSeq" id="WP_189458976.1">
    <property type="nucleotide sequence ID" value="NZ_BMYO01000002.1"/>
</dbReference>
<dbReference type="PROSITE" id="PS50142">
    <property type="entry name" value="RNASE_3_2"/>
    <property type="match status" value="1"/>
</dbReference>
<dbReference type="InterPro" id="IPR036389">
    <property type="entry name" value="RNase_III_sf"/>
</dbReference>
<dbReference type="EMBL" id="BMYO01000002">
    <property type="protein sequence ID" value="GHD58761.1"/>
    <property type="molecule type" value="Genomic_DNA"/>
</dbReference>
<dbReference type="HAMAP" id="MF_00104">
    <property type="entry name" value="RNase_III"/>
    <property type="match status" value="1"/>
</dbReference>
<keyword evidence="4 8" id="KW-0540">Nuclease</keyword>
<evidence type="ECO:0000256" key="7">
    <source>
        <dbReference type="ARBA" id="ARBA00022884"/>
    </source>
</evidence>
<feature type="active site" evidence="8">
    <location>
        <position position="46"/>
    </location>
</feature>
<keyword evidence="12" id="KW-1185">Reference proteome</keyword>
<evidence type="ECO:0000313" key="12">
    <source>
        <dbReference type="Proteomes" id="UP000604737"/>
    </source>
</evidence>
<evidence type="ECO:0000313" key="11">
    <source>
        <dbReference type="EMBL" id="GHD58761.1"/>
    </source>
</evidence>
<keyword evidence="8" id="KW-0963">Cytoplasm</keyword>
<evidence type="ECO:0000256" key="5">
    <source>
        <dbReference type="ARBA" id="ARBA00022759"/>
    </source>
</evidence>
<comment type="catalytic activity">
    <reaction evidence="1 8">
        <text>Endonucleolytic cleavage to 5'-phosphomonoester.</text>
        <dbReference type="EC" id="3.1.26.3"/>
    </reaction>
</comment>
<dbReference type="PROSITE" id="PS00517">
    <property type="entry name" value="RNASE_3_1"/>
    <property type="match status" value="1"/>
</dbReference>
<dbReference type="SUPFAM" id="SSF69065">
    <property type="entry name" value="RNase III domain-like"/>
    <property type="match status" value="1"/>
</dbReference>
<dbReference type="EC" id="3.1.26.3" evidence="8"/>
<feature type="domain" description="RNase III" evidence="10">
    <location>
        <begin position="7"/>
        <end position="129"/>
    </location>
</feature>
<dbReference type="Pfam" id="PF00035">
    <property type="entry name" value="dsrm"/>
    <property type="match status" value="1"/>
</dbReference>
<keyword evidence="8" id="KW-0479">Metal-binding</keyword>
<reference evidence="12" key="1">
    <citation type="journal article" date="2019" name="Int. J. Syst. Evol. Microbiol.">
        <title>The Global Catalogue of Microorganisms (GCM) 10K type strain sequencing project: providing services to taxonomists for standard genome sequencing and annotation.</title>
        <authorList>
            <consortium name="The Broad Institute Genomics Platform"/>
            <consortium name="The Broad Institute Genome Sequencing Center for Infectious Disease"/>
            <person name="Wu L."/>
            <person name="Ma J."/>
        </authorList>
    </citation>
    <scope>NUCLEOTIDE SEQUENCE [LARGE SCALE GENOMIC DNA]</scope>
    <source>
        <strain evidence="12">KCTC 23701</strain>
    </source>
</reference>
<dbReference type="SUPFAM" id="SSF54768">
    <property type="entry name" value="dsRNA-binding domain-like"/>
    <property type="match status" value="1"/>
</dbReference>
<dbReference type="CDD" id="cd10845">
    <property type="entry name" value="DSRM_RNAse_III_family"/>
    <property type="match status" value="1"/>
</dbReference>
<evidence type="ECO:0000259" key="10">
    <source>
        <dbReference type="PROSITE" id="PS50142"/>
    </source>
</evidence>
<evidence type="ECO:0000256" key="8">
    <source>
        <dbReference type="HAMAP-Rule" id="MF_00104"/>
    </source>
</evidence>
<dbReference type="PANTHER" id="PTHR11207:SF0">
    <property type="entry name" value="RIBONUCLEASE 3"/>
    <property type="match status" value="1"/>
</dbReference>
<keyword evidence="8" id="KW-0699">rRNA-binding</keyword>
<gene>
    <name evidence="8 11" type="primary">rnc</name>
    <name evidence="11" type="ORF">GCM10007350_09110</name>
</gene>
<feature type="domain" description="DRBM" evidence="9">
    <location>
        <begin position="156"/>
        <end position="226"/>
    </location>
</feature>
<dbReference type="Proteomes" id="UP000604737">
    <property type="component" value="Unassembled WGS sequence"/>
</dbReference>
<comment type="caution">
    <text evidence="11">The sequence shown here is derived from an EMBL/GenBank/DDBJ whole genome shotgun (WGS) entry which is preliminary data.</text>
</comment>
<proteinExistence type="inferred from homology"/>
<evidence type="ECO:0000256" key="1">
    <source>
        <dbReference type="ARBA" id="ARBA00000109"/>
    </source>
</evidence>
<keyword evidence="3 8" id="KW-0507">mRNA processing</keyword>
<feature type="binding site" evidence="8">
    <location>
        <position position="115"/>
    </location>
    <ligand>
        <name>Mg(2+)</name>
        <dbReference type="ChEBI" id="CHEBI:18420"/>
    </ligand>
</feature>
<dbReference type="Gene3D" id="1.10.1520.10">
    <property type="entry name" value="Ribonuclease III domain"/>
    <property type="match status" value="1"/>
</dbReference>
<keyword evidence="7 8" id="KW-0694">RNA-binding</keyword>
<organism evidence="11 12">
    <name type="scientific">Jeongeupia chitinilytica</name>
    <dbReference type="NCBI Taxonomy" id="1041641"/>
    <lineage>
        <taxon>Bacteria</taxon>
        <taxon>Pseudomonadati</taxon>
        <taxon>Pseudomonadota</taxon>
        <taxon>Betaproteobacteria</taxon>
        <taxon>Neisseriales</taxon>
        <taxon>Chitinibacteraceae</taxon>
        <taxon>Jeongeupia</taxon>
    </lineage>
</organism>
<evidence type="ECO:0000259" key="9">
    <source>
        <dbReference type="PROSITE" id="PS50137"/>
    </source>
</evidence>
<feature type="active site" evidence="8">
    <location>
        <position position="118"/>
    </location>
</feature>
<accession>A0ABQ3GYC0</accession>
<dbReference type="InterPro" id="IPR014720">
    <property type="entry name" value="dsRBD_dom"/>
</dbReference>
<evidence type="ECO:0000256" key="2">
    <source>
        <dbReference type="ARBA" id="ARBA00010183"/>
    </source>
</evidence>
<dbReference type="InterPro" id="IPR011907">
    <property type="entry name" value="RNase_III"/>
</dbReference>
<name>A0ABQ3GYC0_9NEIS</name>
<feature type="binding site" evidence="8">
    <location>
        <position position="42"/>
    </location>
    <ligand>
        <name>Mg(2+)</name>
        <dbReference type="ChEBI" id="CHEBI:18420"/>
    </ligand>
</feature>
<keyword evidence="6 8" id="KW-0378">Hydrolase</keyword>
<comment type="similarity">
    <text evidence="2">Belongs to the ribonuclease III family.</text>
</comment>
<evidence type="ECO:0000256" key="3">
    <source>
        <dbReference type="ARBA" id="ARBA00022664"/>
    </source>
</evidence>
<comment type="subcellular location">
    <subcellularLocation>
        <location evidence="8">Cytoplasm</location>
    </subcellularLocation>
</comment>